<reference evidence="3" key="1">
    <citation type="journal article" date="2020" name="Stud. Mycol.">
        <title>101 Dothideomycetes genomes: a test case for predicting lifestyles and emergence of pathogens.</title>
        <authorList>
            <person name="Haridas S."/>
            <person name="Albert R."/>
            <person name="Binder M."/>
            <person name="Bloem J."/>
            <person name="Labutti K."/>
            <person name="Salamov A."/>
            <person name="Andreopoulos B."/>
            <person name="Baker S."/>
            <person name="Barry K."/>
            <person name="Bills G."/>
            <person name="Bluhm B."/>
            <person name="Cannon C."/>
            <person name="Castanera R."/>
            <person name="Culley D."/>
            <person name="Daum C."/>
            <person name="Ezra D."/>
            <person name="Gonzalez J."/>
            <person name="Henrissat B."/>
            <person name="Kuo A."/>
            <person name="Liang C."/>
            <person name="Lipzen A."/>
            <person name="Lutzoni F."/>
            <person name="Magnuson J."/>
            <person name="Mondo S."/>
            <person name="Nolan M."/>
            <person name="Ohm R."/>
            <person name="Pangilinan J."/>
            <person name="Park H.-J."/>
            <person name="Ramirez L."/>
            <person name="Alfaro M."/>
            <person name="Sun H."/>
            <person name="Tritt A."/>
            <person name="Yoshinaga Y."/>
            <person name="Zwiers L.-H."/>
            <person name="Turgeon B."/>
            <person name="Goodwin S."/>
            <person name="Spatafora J."/>
            <person name="Crous P."/>
            <person name="Grigoriev I."/>
        </authorList>
    </citation>
    <scope>NUCLEOTIDE SEQUENCE</scope>
    <source>
        <strain evidence="3">CBS 269.34</strain>
    </source>
</reference>
<dbReference type="EMBL" id="MU004190">
    <property type="protein sequence ID" value="KAF2494883.1"/>
    <property type="molecule type" value="Genomic_DNA"/>
</dbReference>
<accession>A0A6A6QT29</accession>
<sequence length="697" mass="76754">MSSTVTLTASTPTIAPFSEIKNAQTHNTKSQFNATGESKKPSWSLDKNGRFADCPGDISEFLIPDHAGASTTTNALQWRAKKTYAAIAALGLTLFYGSENPKLRTAGISLLFPGAGYLAVGGVLGYSGFLITAALFPLCMVAWFGAGGLAFPLADWIFSGLIATYFAGPQLVESSAVTTLGLVGVVYTYLATRSSCEEAAEVEKKARRNDLLHKANKKWEVETTMAGPPGSRELTLDQLRFLQWILELAMQDHDDYSNMTNIDQFQPAAFRYQLYEFVNCLGTYQCHYAPNFHGYLSAAQRNAIEKSITPKVLGFWRWESLWGKFTTNYDPVIKDNIMVTGFLALAIGLYQRNTGDTRYSKQKALDMKITDQKSYKHDYHSLYKALINNWSESKFVLYPCEPNWIYSMCNLESYAGATVYEDIYPTERSQQFLQDFYRHFEEDFFTQGGSCIPIKSAITGFTIPGLCGSMADTSNSLFCSPFMPTLAKRIWLITKEENVRFDQDGKIDIINLKGADVIDGGNYEKNSRGPLGVFAITAAEWGDKKVSEACLKRIDEEFAPVEVTPKTGSKRNKGMGTTTSGMLTRARFMDGGDWASLVRHGPAKTALAGPVLDSAPYPQVLVAKAFSHTSKPSQDLELVLYNGKEEGVFQLGLTKLQPGVTYTGLPGQTITADGAGNAELSVALNGRTRIHLQPIAQ</sequence>
<evidence type="ECO:0000313" key="4">
    <source>
        <dbReference type="Proteomes" id="UP000799750"/>
    </source>
</evidence>
<keyword evidence="4" id="KW-1185">Reference proteome</keyword>
<evidence type="ECO:0000313" key="3">
    <source>
        <dbReference type="EMBL" id="KAF2494883.1"/>
    </source>
</evidence>
<keyword evidence="1" id="KW-0812">Transmembrane</keyword>
<dbReference type="OrthoDB" id="9979195at2759"/>
<feature type="domain" description="Linalool dehydratase/isomerase" evidence="2">
    <location>
        <begin position="271"/>
        <end position="564"/>
    </location>
</feature>
<feature type="transmembrane region" description="Helical" evidence="1">
    <location>
        <begin position="142"/>
        <end position="164"/>
    </location>
</feature>
<dbReference type="InterPro" id="IPR041411">
    <property type="entry name" value="Ldi"/>
</dbReference>
<organism evidence="3 4">
    <name type="scientific">Lophium mytilinum</name>
    <dbReference type="NCBI Taxonomy" id="390894"/>
    <lineage>
        <taxon>Eukaryota</taxon>
        <taxon>Fungi</taxon>
        <taxon>Dikarya</taxon>
        <taxon>Ascomycota</taxon>
        <taxon>Pezizomycotina</taxon>
        <taxon>Dothideomycetes</taxon>
        <taxon>Pleosporomycetidae</taxon>
        <taxon>Mytilinidiales</taxon>
        <taxon>Mytilinidiaceae</taxon>
        <taxon>Lophium</taxon>
    </lineage>
</organism>
<keyword evidence="1" id="KW-0472">Membrane</keyword>
<feature type="transmembrane region" description="Helical" evidence="1">
    <location>
        <begin position="110"/>
        <end position="136"/>
    </location>
</feature>
<evidence type="ECO:0000256" key="1">
    <source>
        <dbReference type="SAM" id="Phobius"/>
    </source>
</evidence>
<name>A0A6A6QT29_9PEZI</name>
<proteinExistence type="predicted"/>
<keyword evidence="1" id="KW-1133">Transmembrane helix</keyword>
<dbReference type="AlphaFoldDB" id="A0A6A6QT29"/>
<evidence type="ECO:0000259" key="2">
    <source>
        <dbReference type="Pfam" id="PF18566"/>
    </source>
</evidence>
<protein>
    <recommendedName>
        <fullName evidence="2">Linalool dehydratase/isomerase domain-containing protein</fullName>
    </recommendedName>
</protein>
<dbReference type="Pfam" id="PF18566">
    <property type="entry name" value="Ldi"/>
    <property type="match status" value="1"/>
</dbReference>
<dbReference type="Proteomes" id="UP000799750">
    <property type="component" value="Unassembled WGS sequence"/>
</dbReference>
<gene>
    <name evidence="3" type="ORF">BU16DRAFT_573155</name>
</gene>